<proteinExistence type="predicted"/>
<dbReference type="RefSeq" id="XP_004341574.1">
    <property type="nucleotide sequence ID" value="XM_004341526.1"/>
</dbReference>
<keyword evidence="1" id="KW-1133">Transmembrane helix</keyword>
<evidence type="ECO:0008006" key="4">
    <source>
        <dbReference type="Google" id="ProtNLM"/>
    </source>
</evidence>
<keyword evidence="1" id="KW-0812">Transmembrane</keyword>
<evidence type="ECO:0000313" key="2">
    <source>
        <dbReference type="EMBL" id="ELR19488.1"/>
    </source>
</evidence>
<gene>
    <name evidence="2" type="ORF">ACA1_267890</name>
</gene>
<sequence length="226" mass="25235">MAAGLPLVAVPWGAHVAWRTTTSAKGALLVGFVAGTAIPAGSAMTRVARVVGGQRRHYAQMGAQFAPGPKSFSEMRSAAVSIKRRYMRLAVYLSVGFFFVVFPVSTLAAQAWEQRNWPTLQAKIVEVVPIEGTNKRRVTYRYKVLGRVIEKTQVNWNVPWWDRINNTQLDFKVGDFVTIYHHPHNVMLSIFKPGNFAHPNFGRLKGEVIEDTTKPARRTLPQVGPH</sequence>
<dbReference type="GeneID" id="14920272"/>
<dbReference type="Proteomes" id="UP000011083">
    <property type="component" value="Unassembled WGS sequence"/>
</dbReference>
<feature type="transmembrane region" description="Helical" evidence="1">
    <location>
        <begin position="26"/>
        <end position="48"/>
    </location>
</feature>
<dbReference type="AlphaFoldDB" id="L8H448"/>
<protein>
    <recommendedName>
        <fullName evidence="4">DUF3592 domain-containing protein</fullName>
    </recommendedName>
</protein>
<dbReference type="VEuPathDB" id="AmoebaDB:ACA1_267890"/>
<reference evidence="2 3" key="1">
    <citation type="journal article" date="2013" name="Genome Biol.">
        <title>Genome of Acanthamoeba castellanii highlights extensive lateral gene transfer and early evolution of tyrosine kinase signaling.</title>
        <authorList>
            <person name="Clarke M."/>
            <person name="Lohan A.J."/>
            <person name="Liu B."/>
            <person name="Lagkouvardos I."/>
            <person name="Roy S."/>
            <person name="Zafar N."/>
            <person name="Bertelli C."/>
            <person name="Schilde C."/>
            <person name="Kianianmomeni A."/>
            <person name="Burglin T.R."/>
            <person name="Frech C."/>
            <person name="Turcotte B."/>
            <person name="Kopec K.O."/>
            <person name="Synnott J.M."/>
            <person name="Choo C."/>
            <person name="Paponov I."/>
            <person name="Finkler A."/>
            <person name="Soon Heng Tan C."/>
            <person name="Hutchins A.P."/>
            <person name="Weinmeier T."/>
            <person name="Rattei T."/>
            <person name="Chu J.S."/>
            <person name="Gimenez G."/>
            <person name="Irimia M."/>
            <person name="Rigden D.J."/>
            <person name="Fitzpatrick D.A."/>
            <person name="Lorenzo-Morales J."/>
            <person name="Bateman A."/>
            <person name="Chiu C.H."/>
            <person name="Tang P."/>
            <person name="Hegemann P."/>
            <person name="Fromm H."/>
            <person name="Raoult D."/>
            <person name="Greub G."/>
            <person name="Miranda-Saavedra D."/>
            <person name="Chen N."/>
            <person name="Nash P."/>
            <person name="Ginger M.L."/>
            <person name="Horn M."/>
            <person name="Schaap P."/>
            <person name="Caler L."/>
            <person name="Loftus B."/>
        </authorList>
    </citation>
    <scope>NUCLEOTIDE SEQUENCE [LARGE SCALE GENOMIC DNA]</scope>
    <source>
        <strain evidence="2 3">Neff</strain>
    </source>
</reference>
<keyword evidence="1" id="KW-0472">Membrane</keyword>
<feature type="transmembrane region" description="Helical" evidence="1">
    <location>
        <begin position="89"/>
        <end position="112"/>
    </location>
</feature>
<dbReference type="KEGG" id="acan:ACA1_267890"/>
<keyword evidence="3" id="KW-1185">Reference proteome</keyword>
<accession>L8H448</accession>
<evidence type="ECO:0000256" key="1">
    <source>
        <dbReference type="SAM" id="Phobius"/>
    </source>
</evidence>
<evidence type="ECO:0000313" key="3">
    <source>
        <dbReference type="Proteomes" id="UP000011083"/>
    </source>
</evidence>
<dbReference type="EMBL" id="KB007933">
    <property type="protein sequence ID" value="ELR19488.1"/>
    <property type="molecule type" value="Genomic_DNA"/>
</dbReference>
<organism evidence="2 3">
    <name type="scientific">Acanthamoeba castellanii (strain ATCC 30010 / Neff)</name>
    <dbReference type="NCBI Taxonomy" id="1257118"/>
    <lineage>
        <taxon>Eukaryota</taxon>
        <taxon>Amoebozoa</taxon>
        <taxon>Discosea</taxon>
        <taxon>Longamoebia</taxon>
        <taxon>Centramoebida</taxon>
        <taxon>Acanthamoebidae</taxon>
        <taxon>Acanthamoeba</taxon>
    </lineage>
</organism>
<name>L8H448_ACACF</name>